<gene>
    <name evidence="2" type="ORF">FDK22_07915</name>
</gene>
<protein>
    <recommendedName>
        <fullName evidence="4">ABC transporter substrate-binding protein</fullName>
    </recommendedName>
</protein>
<dbReference type="OrthoDB" id="29403at72294"/>
<keyword evidence="1" id="KW-0732">Signal</keyword>
<keyword evidence="3" id="KW-1185">Reference proteome</keyword>
<dbReference type="AlphaFoldDB" id="A0A5R8Y0J7"/>
<sequence>MFKKIFLSLLLLSFYLNAKDKIALGLLYGDIHFSEKEVKLGAKLWLKNIEKLNLGVELEVFFYENKEDVLKDYKDKKITNIITTGTFFFKNKEFLEKYSKYKWVLSRDKLKFIEYYMIKNKESDFDIKGFKNIKVSYKNDLEKVWAHSVLRKEIENKKSKINYIQKETEKIVALDAFFHKDKVVVIPKEIYELMLQYNSQFKNKTEIVAKSPKIFFRAIGFTRDGVGETLDKIYKDINDKINNNRVDLSVLSYVQIQNVFLIENNELEELGVLYKNYGEVLK</sequence>
<dbReference type="RefSeq" id="WP_138152383.1">
    <property type="nucleotide sequence ID" value="NZ_VANU01000003.1"/>
</dbReference>
<organism evidence="2 3">
    <name type="scientific">Arcobacter arenosus</name>
    <dbReference type="NCBI Taxonomy" id="2576037"/>
    <lineage>
        <taxon>Bacteria</taxon>
        <taxon>Pseudomonadati</taxon>
        <taxon>Campylobacterota</taxon>
        <taxon>Epsilonproteobacteria</taxon>
        <taxon>Campylobacterales</taxon>
        <taxon>Arcobacteraceae</taxon>
        <taxon>Arcobacter</taxon>
    </lineage>
</organism>
<dbReference type="Proteomes" id="UP000308901">
    <property type="component" value="Unassembled WGS sequence"/>
</dbReference>
<feature type="chain" id="PRO_5024338611" description="ABC transporter substrate-binding protein" evidence="1">
    <location>
        <begin position="19"/>
        <end position="282"/>
    </location>
</feature>
<name>A0A5R8Y0J7_9BACT</name>
<evidence type="ECO:0000256" key="1">
    <source>
        <dbReference type="SAM" id="SignalP"/>
    </source>
</evidence>
<comment type="caution">
    <text evidence="2">The sequence shown here is derived from an EMBL/GenBank/DDBJ whole genome shotgun (WGS) entry which is preliminary data.</text>
</comment>
<proteinExistence type="predicted"/>
<feature type="signal peptide" evidence="1">
    <location>
        <begin position="1"/>
        <end position="18"/>
    </location>
</feature>
<dbReference type="EMBL" id="VANU01000003">
    <property type="protein sequence ID" value="TLP38389.1"/>
    <property type="molecule type" value="Genomic_DNA"/>
</dbReference>
<evidence type="ECO:0008006" key="4">
    <source>
        <dbReference type="Google" id="ProtNLM"/>
    </source>
</evidence>
<evidence type="ECO:0000313" key="3">
    <source>
        <dbReference type="Proteomes" id="UP000308901"/>
    </source>
</evidence>
<reference evidence="2 3" key="1">
    <citation type="submission" date="2019-05" db="EMBL/GenBank/DDBJ databases">
        <title>Arcobacter sp. nov., isolated from sea sediment.</title>
        <authorList>
            <person name="Kim W."/>
        </authorList>
    </citation>
    <scope>NUCLEOTIDE SEQUENCE [LARGE SCALE GENOMIC DNA]</scope>
    <source>
        <strain evidence="2 3">CAU 1517</strain>
    </source>
</reference>
<accession>A0A5R8Y0J7</accession>
<evidence type="ECO:0000313" key="2">
    <source>
        <dbReference type="EMBL" id="TLP38389.1"/>
    </source>
</evidence>